<dbReference type="KEGG" id="rsin:B6N60_00061"/>
<evidence type="ECO:0008006" key="3">
    <source>
        <dbReference type="Google" id="ProtNLM"/>
    </source>
</evidence>
<reference evidence="1" key="1">
    <citation type="submission" date="2017-04" db="EMBL/GenBank/DDBJ databases">
        <title>Genome deletions in a multicellular cyanobacterial endosymbiont for morphological adaptation in marine diatoms.</title>
        <authorList>
            <person name="Wang Y."/>
            <person name="Gao H."/>
            <person name="Li R."/>
            <person name="Xu X."/>
        </authorList>
    </citation>
    <scope>NUCLEOTIDE SEQUENCE</scope>
    <source>
        <strain evidence="1">FACHB 800</strain>
    </source>
</reference>
<dbReference type="InterPro" id="IPR029063">
    <property type="entry name" value="SAM-dependent_MTases_sf"/>
</dbReference>
<dbReference type="Gene3D" id="3.40.50.150">
    <property type="entry name" value="Vaccinia Virus protein VP39"/>
    <property type="match status" value="1"/>
</dbReference>
<evidence type="ECO:0000313" key="2">
    <source>
        <dbReference type="Proteomes" id="UP000683511"/>
    </source>
</evidence>
<gene>
    <name evidence="1" type="ORF">B6N60_00061</name>
</gene>
<organism evidence="1 2">
    <name type="scientific">Richelia sinica FACHB-800</name>
    <dbReference type="NCBI Taxonomy" id="1357546"/>
    <lineage>
        <taxon>Bacteria</taxon>
        <taxon>Bacillati</taxon>
        <taxon>Cyanobacteriota</taxon>
        <taxon>Cyanophyceae</taxon>
        <taxon>Nostocales</taxon>
        <taxon>Nostocaceae</taxon>
        <taxon>Richelia</taxon>
    </lineage>
</organism>
<keyword evidence="2" id="KW-1185">Reference proteome</keyword>
<evidence type="ECO:0000313" key="1">
    <source>
        <dbReference type="EMBL" id="QXE21387.1"/>
    </source>
</evidence>
<dbReference type="EMBL" id="CP021056">
    <property type="protein sequence ID" value="QXE21387.1"/>
    <property type="molecule type" value="Genomic_DNA"/>
</dbReference>
<protein>
    <recommendedName>
        <fullName evidence="3">Methyltransferase domain-containing protein</fullName>
    </recommendedName>
</protein>
<name>A0A975Y2U4_9NOST</name>
<dbReference type="SUPFAM" id="SSF53335">
    <property type="entry name" value="S-adenosyl-L-methionine-dependent methyltransferases"/>
    <property type="match status" value="1"/>
</dbReference>
<dbReference type="Proteomes" id="UP000683511">
    <property type="component" value="Chromosome"/>
</dbReference>
<proteinExistence type="predicted"/>
<accession>A0A975Y2U4</accession>
<sequence>MNGICRDMYTPTVKEQEYVAGLELFLGVSHEDILTPEAIIEQLPKFAPDFLKHLQNLETQKILDVGSGNGNKAIYLARKLRENFPQLQIIIDSLEPKLEQQKKLFQNYRSTSFLGQVFAQTLASASLSTSYDLVIVLHSLYEFPRGTDEEILSLERLQEIMAPHGCCVIATEHPDGDFQKMKRELYPKFGKKSPLSLSLIVANLEKAQISYQIGDIIDYNSPLNHLLELSDNEIGKQLAFLFSDSLEDDPLKNEQYTIVGQWVRHNHRVEDELVYLHTPDVLVWIYPR</sequence>
<dbReference type="AlphaFoldDB" id="A0A975Y2U4"/>